<dbReference type="PANTHER" id="PTHR33121">
    <property type="entry name" value="CYCLIC DI-GMP PHOSPHODIESTERASE PDEF"/>
    <property type="match status" value="1"/>
</dbReference>
<dbReference type="PROSITE" id="PS50883">
    <property type="entry name" value="EAL"/>
    <property type="match status" value="1"/>
</dbReference>
<feature type="domain" description="EAL" evidence="2">
    <location>
        <begin position="420"/>
        <end position="660"/>
    </location>
</feature>
<dbReference type="PROSITE" id="PS50887">
    <property type="entry name" value="GGDEF"/>
    <property type="match status" value="1"/>
</dbReference>
<dbReference type="Gene3D" id="3.30.70.270">
    <property type="match status" value="1"/>
</dbReference>
<keyword evidence="1" id="KW-0812">Transmembrane</keyword>
<dbReference type="InterPro" id="IPR001633">
    <property type="entry name" value="EAL_dom"/>
</dbReference>
<dbReference type="SMART" id="SM00052">
    <property type="entry name" value="EAL"/>
    <property type="match status" value="1"/>
</dbReference>
<dbReference type="SMART" id="SM00267">
    <property type="entry name" value="GGDEF"/>
    <property type="match status" value="1"/>
</dbReference>
<protein>
    <recommendedName>
        <fullName evidence="6">GGDEF-domain containing protein</fullName>
    </recommendedName>
</protein>
<dbReference type="AlphaFoldDB" id="A0A2D3WBH8"/>
<dbReference type="Pfam" id="PF00990">
    <property type="entry name" value="GGDEF"/>
    <property type="match status" value="1"/>
</dbReference>
<dbReference type="EMBL" id="DLUG01000179">
    <property type="protein sequence ID" value="DAB36077.1"/>
    <property type="molecule type" value="Genomic_DNA"/>
</dbReference>
<dbReference type="GO" id="GO:0071111">
    <property type="term" value="F:cyclic-guanylate-specific phosphodiesterase activity"/>
    <property type="evidence" value="ECO:0007669"/>
    <property type="project" value="InterPro"/>
</dbReference>
<dbReference type="STRING" id="366522.GCA_001548055_00299"/>
<feature type="transmembrane region" description="Helical" evidence="1">
    <location>
        <begin position="218"/>
        <end position="239"/>
    </location>
</feature>
<dbReference type="InterPro" id="IPR035919">
    <property type="entry name" value="EAL_sf"/>
</dbReference>
<feature type="domain" description="GGDEF" evidence="3">
    <location>
        <begin position="278"/>
        <end position="410"/>
    </location>
</feature>
<feature type="transmembrane region" description="Helical" evidence="1">
    <location>
        <begin position="12"/>
        <end position="34"/>
    </location>
</feature>
<keyword evidence="1" id="KW-1133">Transmembrane helix</keyword>
<evidence type="ECO:0000259" key="3">
    <source>
        <dbReference type="PROSITE" id="PS50887"/>
    </source>
</evidence>
<evidence type="ECO:0008006" key="6">
    <source>
        <dbReference type="Google" id="ProtNLM"/>
    </source>
</evidence>
<dbReference type="SUPFAM" id="SSF55073">
    <property type="entry name" value="Nucleotide cyclase"/>
    <property type="match status" value="1"/>
</dbReference>
<dbReference type="InterPro" id="IPR000160">
    <property type="entry name" value="GGDEF_dom"/>
</dbReference>
<dbReference type="InterPro" id="IPR029787">
    <property type="entry name" value="Nucleotide_cyclase"/>
</dbReference>
<proteinExistence type="predicted"/>
<keyword evidence="1" id="KW-0472">Membrane</keyword>
<dbReference type="CDD" id="cd01949">
    <property type="entry name" value="GGDEF"/>
    <property type="match status" value="1"/>
</dbReference>
<evidence type="ECO:0000259" key="2">
    <source>
        <dbReference type="PROSITE" id="PS50883"/>
    </source>
</evidence>
<accession>A0A2D3WBH8</accession>
<evidence type="ECO:0000313" key="4">
    <source>
        <dbReference type="EMBL" id="DAB36077.1"/>
    </source>
</evidence>
<dbReference type="NCBIfam" id="TIGR00254">
    <property type="entry name" value="GGDEF"/>
    <property type="match status" value="1"/>
</dbReference>
<dbReference type="Pfam" id="PF00563">
    <property type="entry name" value="EAL"/>
    <property type="match status" value="1"/>
</dbReference>
<dbReference type="PANTHER" id="PTHR33121:SF79">
    <property type="entry name" value="CYCLIC DI-GMP PHOSPHODIESTERASE PDED-RELATED"/>
    <property type="match status" value="1"/>
</dbReference>
<reference evidence="4 5" key="1">
    <citation type="journal article" date="2017" name="Front. Microbiol.">
        <title>Comparative Genomic Analysis of the Class Epsilonproteobacteria and Proposed Reclassification to Epsilonbacteraeota (phyl. nov.).</title>
        <authorList>
            <person name="Waite D.W."/>
            <person name="Vanwonterghem I."/>
            <person name="Rinke C."/>
            <person name="Parks D.H."/>
            <person name="Zhang Y."/>
            <person name="Takai K."/>
            <person name="Sievert S.M."/>
            <person name="Simon J."/>
            <person name="Campbell B.J."/>
            <person name="Hanson T.E."/>
            <person name="Woyke T."/>
            <person name="Klotz M.G."/>
            <person name="Hugenholtz P."/>
        </authorList>
    </citation>
    <scope>NUCLEOTIDE SEQUENCE [LARGE SCALE GENOMIC DNA]</scope>
    <source>
        <strain evidence="4">UBA11420</strain>
    </source>
</reference>
<dbReference type="CDD" id="cd01948">
    <property type="entry name" value="EAL"/>
    <property type="match status" value="1"/>
</dbReference>
<sequence length="660" mass="76103">MGYIVNKVLFKYLVWLFSCFIASGILVICVHEFFHTLSRTLDRKSDNLRQKIDITRFLLEDVHRLQISFLGLSAATKTEKQRLEIAASIEATLDRLLEKNTTLLQGGTLSIPLSHNSTQSVTKTYTPSLSLGSPQALLFHHGEIREKLRRILELLETRDRYFAQNHPDLNTLAFHIRGENQVVSSLLSRYEIEVETALETENRYLESFQEQKAREDRYYYAGEIILIALTLVLVSFLIYKIVLQIIQLYKELENRLYVDHLTKLYNRTALLRDIALVHSPAVLLIDINAFRTINELYGVEVGNEVLVLFSTLLQEFTKRHRLDLYRLSGDEFVILRSDSSYDSDACSKMIEELLTRVKEYTIRVRSLKEPLYLDICIGVSFEKENLLGTADIALNEAKKTHTHVVFYRDIHAIKQEIEKDVYWKNKIARGIECDLFMPFFQPIVAANGKIVKYEALMRLQDDEDTTRFYAPNDFLETAIKTHQYSEISRMMLFKSIDIAAKTRTCISLNMSYLDLINTPFCKELYERIEATATGELLVVEFLESQGVQNYATVQAFVQKFRTLGVRFAIDDFGSGYSNYAYVFELSPDFIKIDGSLIQHIAHDPKALALVQAIVLFSQKIGIQTVAEFVYAQEVYEEALALQIDLFQGYYFGKPEKTFCP</sequence>
<comment type="caution">
    <text evidence="4">The sequence shown here is derived from an EMBL/GenBank/DDBJ whole genome shotgun (WGS) entry which is preliminary data.</text>
</comment>
<evidence type="ECO:0000313" key="5">
    <source>
        <dbReference type="Proteomes" id="UP000231638"/>
    </source>
</evidence>
<organism evidence="4 5">
    <name type="scientific">Sulfurospirillum cavolei</name>
    <dbReference type="NCBI Taxonomy" id="366522"/>
    <lineage>
        <taxon>Bacteria</taxon>
        <taxon>Pseudomonadati</taxon>
        <taxon>Campylobacterota</taxon>
        <taxon>Epsilonproteobacteria</taxon>
        <taxon>Campylobacterales</taxon>
        <taxon>Sulfurospirillaceae</taxon>
        <taxon>Sulfurospirillum</taxon>
    </lineage>
</organism>
<dbReference type="InterPro" id="IPR050706">
    <property type="entry name" value="Cyclic-di-GMP_PDE-like"/>
</dbReference>
<evidence type="ECO:0000256" key="1">
    <source>
        <dbReference type="SAM" id="Phobius"/>
    </source>
</evidence>
<gene>
    <name evidence="4" type="ORF">CFH80_06805</name>
</gene>
<dbReference type="InterPro" id="IPR043128">
    <property type="entry name" value="Rev_trsase/Diguanyl_cyclase"/>
</dbReference>
<dbReference type="SUPFAM" id="SSF141868">
    <property type="entry name" value="EAL domain-like"/>
    <property type="match status" value="1"/>
</dbReference>
<name>A0A2D3WBH8_9BACT</name>
<dbReference type="Gene3D" id="3.20.20.450">
    <property type="entry name" value="EAL domain"/>
    <property type="match status" value="1"/>
</dbReference>
<dbReference type="Proteomes" id="UP000231638">
    <property type="component" value="Unassembled WGS sequence"/>
</dbReference>